<dbReference type="AlphaFoldDB" id="A0A679IJN4"/>
<name>A0A679IJN4_9ENTE</name>
<dbReference type="KEGG" id="esg:EsVE80_03140"/>
<evidence type="ECO:0000313" key="2">
    <source>
        <dbReference type="Proteomes" id="UP000502998"/>
    </source>
</evidence>
<protein>
    <submittedName>
        <fullName evidence="1">Uncharacterized protein</fullName>
    </submittedName>
</protein>
<gene>
    <name evidence="1" type="ORF">EsVE80_03140</name>
</gene>
<keyword evidence="2" id="KW-1185">Reference proteome</keyword>
<sequence length="127" mass="14643">MESGWKINPKAGVLLTTLLLVGLLSLLSYSVLTHHFITVTATIKTERLYRAKTMKELFLVYYFTLSDQGQQKGLVKFTQGQCHFFKENEVLDLVVLLDKETFHFSVSETELTKLSERFKDNKKSVSY</sequence>
<dbReference type="Proteomes" id="UP000502998">
    <property type="component" value="Chromosome"/>
</dbReference>
<proteinExistence type="predicted"/>
<dbReference type="RefSeq" id="WP_173102171.1">
    <property type="nucleotide sequence ID" value="NZ_AP022822.1"/>
</dbReference>
<reference evidence="1 2" key="1">
    <citation type="submission" date="2020-02" db="EMBL/GenBank/DDBJ databases">
        <title>Characterization of vanA genotype vancomycin-resistant Enterococcus saigonensis VE80.</title>
        <authorList>
            <person name="Harada T."/>
            <person name="Motooka D."/>
            <person name="Nakamura S."/>
            <person name="Yamamoto Y."/>
            <person name="Kawahara R."/>
            <person name="Kawatsu K."/>
        </authorList>
    </citation>
    <scope>NUCLEOTIDE SEQUENCE [LARGE SCALE GENOMIC DNA]</scope>
    <source>
        <strain evidence="1 2">VE80</strain>
    </source>
</reference>
<evidence type="ECO:0000313" key="1">
    <source>
        <dbReference type="EMBL" id="BCA84791.1"/>
    </source>
</evidence>
<dbReference type="InterPro" id="IPR047665">
    <property type="entry name" value="ComGG_streptococcus-type"/>
</dbReference>
<accession>A0A679IJN4</accession>
<dbReference type="NCBIfam" id="NF041014">
    <property type="entry name" value="pilin_ComGG_2"/>
    <property type="match status" value="1"/>
</dbReference>
<organism evidence="1 2">
    <name type="scientific">Enterococcus saigonensis</name>
    <dbReference type="NCBI Taxonomy" id="1805431"/>
    <lineage>
        <taxon>Bacteria</taxon>
        <taxon>Bacillati</taxon>
        <taxon>Bacillota</taxon>
        <taxon>Bacilli</taxon>
        <taxon>Lactobacillales</taxon>
        <taxon>Enterococcaceae</taxon>
        <taxon>Enterococcus</taxon>
    </lineage>
</organism>
<dbReference type="EMBL" id="AP022822">
    <property type="protein sequence ID" value="BCA84791.1"/>
    <property type="molecule type" value="Genomic_DNA"/>
</dbReference>